<dbReference type="Proteomes" id="UP001060085">
    <property type="component" value="Linkage Group LG05"/>
</dbReference>
<keyword evidence="2" id="KW-1185">Reference proteome</keyword>
<comment type="caution">
    <text evidence="1">The sequence shown here is derived from an EMBL/GenBank/DDBJ whole genome shotgun (WGS) entry which is preliminary data.</text>
</comment>
<evidence type="ECO:0000313" key="1">
    <source>
        <dbReference type="EMBL" id="KAI5661736.1"/>
    </source>
</evidence>
<accession>A0ACC0ALY3</accession>
<protein>
    <submittedName>
        <fullName evidence="1">Uncharacterized protein</fullName>
    </submittedName>
</protein>
<dbReference type="EMBL" id="CM044705">
    <property type="protein sequence ID" value="KAI5661736.1"/>
    <property type="molecule type" value="Genomic_DNA"/>
</dbReference>
<name>A0ACC0ALY3_CATRO</name>
<sequence length="307" mass="33602">MVKIFVRGRIDRKEPPSHRFKSRSKSREKSKVKCFYCGKEGHMKNKRFKRIKDEKQRKHGKGDTGRQLQQTPRERQLDFWSGTTTVRCGGQMANDDSLSLGLAASTATARGQTHFWRPKHISTDPATIAIPPVQRSSSCGPQESQPLSPETSDPSLQFPSLQSETWPGPCGPDAAKTLNPTCIGLTETVLSLTETAPGPDLPLCTGPTEIVLPGPKTVGQNSAAAMTECFFGPDDDSVGPSNSTAPSASNNLLETIQSTRKSTRIKKQPSLTSRYAQFSSNEAIEAFHYQQIMNIVSIPHQTCTTTV</sequence>
<evidence type="ECO:0000313" key="2">
    <source>
        <dbReference type="Proteomes" id="UP001060085"/>
    </source>
</evidence>
<proteinExistence type="predicted"/>
<reference evidence="2" key="1">
    <citation type="journal article" date="2023" name="Nat. Plants">
        <title>Single-cell RNA sequencing provides a high-resolution roadmap for understanding the multicellular compartmentation of specialized metabolism.</title>
        <authorList>
            <person name="Sun S."/>
            <person name="Shen X."/>
            <person name="Li Y."/>
            <person name="Li Y."/>
            <person name="Wang S."/>
            <person name="Li R."/>
            <person name="Zhang H."/>
            <person name="Shen G."/>
            <person name="Guo B."/>
            <person name="Wei J."/>
            <person name="Xu J."/>
            <person name="St-Pierre B."/>
            <person name="Chen S."/>
            <person name="Sun C."/>
        </authorList>
    </citation>
    <scope>NUCLEOTIDE SEQUENCE [LARGE SCALE GENOMIC DNA]</scope>
</reference>
<organism evidence="1 2">
    <name type="scientific">Catharanthus roseus</name>
    <name type="common">Madagascar periwinkle</name>
    <name type="synonym">Vinca rosea</name>
    <dbReference type="NCBI Taxonomy" id="4058"/>
    <lineage>
        <taxon>Eukaryota</taxon>
        <taxon>Viridiplantae</taxon>
        <taxon>Streptophyta</taxon>
        <taxon>Embryophyta</taxon>
        <taxon>Tracheophyta</taxon>
        <taxon>Spermatophyta</taxon>
        <taxon>Magnoliopsida</taxon>
        <taxon>eudicotyledons</taxon>
        <taxon>Gunneridae</taxon>
        <taxon>Pentapetalae</taxon>
        <taxon>asterids</taxon>
        <taxon>lamiids</taxon>
        <taxon>Gentianales</taxon>
        <taxon>Apocynaceae</taxon>
        <taxon>Rauvolfioideae</taxon>
        <taxon>Vinceae</taxon>
        <taxon>Catharanthinae</taxon>
        <taxon>Catharanthus</taxon>
    </lineage>
</organism>
<gene>
    <name evidence="1" type="ORF">M9H77_21059</name>
</gene>